<name>A0A1I7SEW2_BURXY</name>
<accession>A0A1I7SEW2</accession>
<organism evidence="1 2">
    <name type="scientific">Bursaphelenchus xylophilus</name>
    <name type="common">Pinewood nematode worm</name>
    <name type="synonym">Aphelenchoides xylophilus</name>
    <dbReference type="NCBI Taxonomy" id="6326"/>
    <lineage>
        <taxon>Eukaryota</taxon>
        <taxon>Metazoa</taxon>
        <taxon>Ecdysozoa</taxon>
        <taxon>Nematoda</taxon>
        <taxon>Chromadorea</taxon>
        <taxon>Rhabditida</taxon>
        <taxon>Tylenchina</taxon>
        <taxon>Tylenchomorpha</taxon>
        <taxon>Aphelenchoidea</taxon>
        <taxon>Aphelenchoididae</taxon>
        <taxon>Bursaphelenchus</taxon>
    </lineage>
</organism>
<sequence length="74" mass="8216">MATENFDSFQTPLTVENGGAQLIPPQAQSSQHVLRKCLLHGPLHPLWAFVNPDAEVPIEDPANKQSMPNKDKNR</sequence>
<evidence type="ECO:0000313" key="1">
    <source>
        <dbReference type="Proteomes" id="UP000095284"/>
    </source>
</evidence>
<evidence type="ECO:0000313" key="2">
    <source>
        <dbReference type="WBParaSite" id="BXY_1157300.1"/>
    </source>
</evidence>
<dbReference type="AlphaFoldDB" id="A0A1I7SEW2"/>
<protein>
    <submittedName>
        <fullName evidence="2">Uncharacterized protein</fullName>
    </submittedName>
</protein>
<dbReference type="Proteomes" id="UP000095284">
    <property type="component" value="Unplaced"/>
</dbReference>
<proteinExistence type="predicted"/>
<reference evidence="2" key="1">
    <citation type="submission" date="2016-11" db="UniProtKB">
        <authorList>
            <consortium name="WormBaseParasite"/>
        </authorList>
    </citation>
    <scope>IDENTIFICATION</scope>
</reference>
<dbReference type="WBParaSite" id="BXY_1157300.1">
    <property type="protein sequence ID" value="BXY_1157300.1"/>
    <property type="gene ID" value="BXY_1157300"/>
</dbReference>